<dbReference type="InterPro" id="IPR011051">
    <property type="entry name" value="RmlC_Cupin_sf"/>
</dbReference>
<evidence type="ECO:0000256" key="6">
    <source>
        <dbReference type="HAMAP-Rule" id="MF_00687"/>
    </source>
</evidence>
<feature type="binding site" evidence="6">
    <location>
        <position position="244"/>
    </location>
    <ligand>
        <name>Zn(2+)</name>
        <dbReference type="ChEBI" id="CHEBI:29105"/>
    </ligand>
</feature>
<dbReference type="Proteomes" id="UP001214250">
    <property type="component" value="Chromosome 1"/>
</dbReference>
<dbReference type="HAMAP" id="MF_00687">
    <property type="entry name" value="KduI"/>
    <property type="match status" value="1"/>
</dbReference>
<dbReference type="Pfam" id="PF04962">
    <property type="entry name" value="KduI"/>
    <property type="match status" value="1"/>
</dbReference>
<dbReference type="PANTHER" id="PTHR38461">
    <property type="entry name" value="4-DEOXY-L-THREO-5-HEXOSULOSE-URONATE KETOL-ISOMERASE"/>
    <property type="match status" value="1"/>
</dbReference>
<comment type="similarity">
    <text evidence="2 6">Belongs to the KduI family.</text>
</comment>
<keyword evidence="5 6" id="KW-0413">Isomerase</keyword>
<dbReference type="InterPro" id="IPR021120">
    <property type="entry name" value="KduI/IolB_isomerase"/>
</dbReference>
<dbReference type="PANTHER" id="PTHR38461:SF1">
    <property type="entry name" value="4-DEOXY-L-THREO-5-HEXOSULOSE-URONATE KETOL-ISOMERASE"/>
    <property type="match status" value="1"/>
</dbReference>
<dbReference type="PIRSF" id="PIRSF006625">
    <property type="entry name" value="KduI"/>
    <property type="match status" value="1"/>
</dbReference>
<gene>
    <name evidence="6 7" type="primary">kduI</name>
    <name evidence="7" type="ORF">PQO03_07745</name>
</gene>
<evidence type="ECO:0000256" key="5">
    <source>
        <dbReference type="ARBA" id="ARBA00023235"/>
    </source>
</evidence>
<keyword evidence="3 6" id="KW-0479">Metal-binding</keyword>
<dbReference type="CDD" id="cd20491">
    <property type="entry name" value="cupin_KduI_C"/>
    <property type="match status" value="1"/>
</dbReference>
<comment type="pathway">
    <text evidence="6">Glycan metabolism; pectin degradation; 2-dehydro-3-deoxy-D-gluconate from pectin: step 4/5.</text>
</comment>
<keyword evidence="8" id="KW-1185">Reference proteome</keyword>
<accession>A0ABY7VNU1</accession>
<evidence type="ECO:0000256" key="2">
    <source>
        <dbReference type="ARBA" id="ARBA00008086"/>
    </source>
</evidence>
<dbReference type="InterPro" id="IPR027449">
    <property type="entry name" value="KduI_N"/>
</dbReference>
<dbReference type="Gene3D" id="2.60.120.10">
    <property type="entry name" value="Jelly Rolls"/>
    <property type="match status" value="1"/>
</dbReference>
<evidence type="ECO:0000256" key="4">
    <source>
        <dbReference type="ARBA" id="ARBA00022833"/>
    </source>
</evidence>
<dbReference type="InterPro" id="IPR007045">
    <property type="entry name" value="KduI"/>
</dbReference>
<dbReference type="Gene3D" id="2.60.120.520">
    <property type="entry name" value="pectin degrading enzyme 5-keto 4- deoxyuronate isomerase, domain 1"/>
    <property type="match status" value="1"/>
</dbReference>
<dbReference type="RefSeq" id="WP_274149303.1">
    <property type="nucleotide sequence ID" value="NZ_CP117811.1"/>
</dbReference>
<feature type="binding site" evidence="6">
    <location>
        <position position="195"/>
    </location>
    <ligand>
        <name>Zn(2+)</name>
        <dbReference type="ChEBI" id="CHEBI:29105"/>
    </ligand>
</feature>
<dbReference type="EMBL" id="CP117811">
    <property type="protein sequence ID" value="WDE95612.1"/>
    <property type="molecule type" value="Genomic_DNA"/>
</dbReference>
<evidence type="ECO:0000313" key="8">
    <source>
        <dbReference type="Proteomes" id="UP001214250"/>
    </source>
</evidence>
<name>A0ABY7VNU1_9BACT</name>
<dbReference type="SUPFAM" id="SSF51182">
    <property type="entry name" value="RmlC-like cupins"/>
    <property type="match status" value="1"/>
</dbReference>
<sequence length="277" mass="31232">MKSRYTVGINEYKRMCTEELRSTFLLDNMFQSGQSELVYCEVDRTVVGGFLPTLAPLNLEAGKELASDYFCQRREAGIINLGKQGLVTVDGVKYEMNNVDCLYIGRGSKEVTFESMDPQDPAYFHLVSYPAHREYPTTLATQADANPVNMGSLEDSNHRTIYQYIHANGGIKSCQLVMGVTILEAGSVWNTMKPHTHERRSEVYTYFNLNEDSAVFHMMGSAEETRHIITRDKESVVSPSWSLHSGAGTCAYSFVWAMGGENQEFTDMDHIEVKELK</sequence>
<reference evidence="7 8" key="1">
    <citation type="submission" date="2023-02" db="EMBL/GenBank/DDBJ databases">
        <title>Genome sequence of Lentisphaera profundi SAORIC-696.</title>
        <authorList>
            <person name="Kim e."/>
            <person name="Cho J.-C."/>
            <person name="Choi A."/>
            <person name="Kang I."/>
        </authorList>
    </citation>
    <scope>NUCLEOTIDE SEQUENCE [LARGE SCALE GENOMIC DNA]</scope>
    <source>
        <strain evidence="7 8">SAORIC-696</strain>
    </source>
</reference>
<proteinExistence type="inferred from homology"/>
<protein>
    <recommendedName>
        <fullName evidence="6">4-deoxy-L-threo-5-hexosulose-uronate ketol-isomerase</fullName>
        <ecNumber evidence="6">5.3.1.17</ecNumber>
    </recommendedName>
    <alternativeName>
        <fullName evidence="6">5-keto-4-deoxyuronate isomerase</fullName>
    </alternativeName>
    <alternativeName>
        <fullName evidence="6">DKI isomerase</fullName>
    </alternativeName>
</protein>
<evidence type="ECO:0000313" key="7">
    <source>
        <dbReference type="EMBL" id="WDE95612.1"/>
    </source>
</evidence>
<organism evidence="7 8">
    <name type="scientific">Lentisphaera profundi</name>
    <dbReference type="NCBI Taxonomy" id="1658616"/>
    <lineage>
        <taxon>Bacteria</taxon>
        <taxon>Pseudomonadati</taxon>
        <taxon>Lentisphaerota</taxon>
        <taxon>Lentisphaeria</taxon>
        <taxon>Lentisphaerales</taxon>
        <taxon>Lentisphaeraceae</taxon>
        <taxon>Lentisphaera</taxon>
    </lineage>
</organism>
<feature type="binding site" evidence="6">
    <location>
        <position position="197"/>
    </location>
    <ligand>
        <name>Zn(2+)</name>
        <dbReference type="ChEBI" id="CHEBI:29105"/>
    </ligand>
</feature>
<dbReference type="InterPro" id="IPR014710">
    <property type="entry name" value="RmlC-like_jellyroll"/>
</dbReference>
<feature type="binding site" evidence="6">
    <location>
        <position position="202"/>
    </location>
    <ligand>
        <name>Zn(2+)</name>
        <dbReference type="ChEBI" id="CHEBI:29105"/>
    </ligand>
</feature>
<comment type="cofactor">
    <cofactor evidence="6">
        <name>Zn(2+)</name>
        <dbReference type="ChEBI" id="CHEBI:29105"/>
    </cofactor>
    <text evidence="6">Binds 1 zinc ion per subunit.</text>
</comment>
<evidence type="ECO:0000256" key="3">
    <source>
        <dbReference type="ARBA" id="ARBA00022723"/>
    </source>
</evidence>
<comment type="function">
    <text evidence="6">Catalyzes the isomerization of 5-dehydro-4-deoxy-D-glucuronate to 3-deoxy-D-glycero-2,5-hexodiulosonate.</text>
</comment>
<dbReference type="CDD" id="cd20294">
    <property type="entry name" value="cupin_KduI_N"/>
    <property type="match status" value="1"/>
</dbReference>
<dbReference type="NCBIfam" id="NF002091">
    <property type="entry name" value="PRK00924.1"/>
    <property type="match status" value="1"/>
</dbReference>
<comment type="catalytic activity">
    <reaction evidence="1 6">
        <text>5-dehydro-4-deoxy-D-glucuronate = 3-deoxy-D-glycero-2,5-hexodiulosonate</text>
        <dbReference type="Rhea" id="RHEA:23896"/>
        <dbReference type="ChEBI" id="CHEBI:17117"/>
        <dbReference type="ChEBI" id="CHEBI:29071"/>
        <dbReference type="EC" id="5.3.1.17"/>
    </reaction>
</comment>
<dbReference type="GO" id="GO:0008697">
    <property type="term" value="F:4-deoxy-L-threo-5-hexosulose-uronate ketol-isomerase activity"/>
    <property type="evidence" value="ECO:0007669"/>
    <property type="project" value="UniProtKB-EC"/>
</dbReference>
<dbReference type="EC" id="5.3.1.17" evidence="6"/>
<keyword evidence="4 6" id="KW-0862">Zinc</keyword>
<evidence type="ECO:0000256" key="1">
    <source>
        <dbReference type="ARBA" id="ARBA00000552"/>
    </source>
</evidence>